<evidence type="ECO:0000313" key="2">
    <source>
        <dbReference type="Proteomes" id="UP000030016"/>
    </source>
</evidence>
<accession>A0AA88ZMI8</accession>
<dbReference type="AlphaFoldDB" id="A0AA88ZMI8"/>
<name>A0AA88ZMI8_CLONO</name>
<organism evidence="1 2">
    <name type="scientific">Clostridium novyi A str. 4570</name>
    <dbReference type="NCBI Taxonomy" id="1444290"/>
    <lineage>
        <taxon>Bacteria</taxon>
        <taxon>Bacillati</taxon>
        <taxon>Bacillota</taxon>
        <taxon>Clostridia</taxon>
        <taxon>Eubacteriales</taxon>
        <taxon>Clostridiaceae</taxon>
        <taxon>Clostridium</taxon>
    </lineage>
</organism>
<dbReference type="RefSeq" id="WP_039250308.1">
    <property type="nucleotide sequence ID" value="NZ_JDRX01000021.1"/>
</dbReference>
<comment type="caution">
    <text evidence="1">The sequence shown here is derived from an EMBL/GenBank/DDBJ whole genome shotgun (WGS) entry which is preliminary data.</text>
</comment>
<gene>
    <name evidence="1" type="ORF">Z969_08390</name>
</gene>
<reference evidence="1 2" key="1">
    <citation type="submission" date="2014-01" db="EMBL/GenBank/DDBJ databases">
        <title>Plasmidome dynamics in the species complex Clostridium novyi sensu lato converts strains of independent lineages into distinctly different pathogens.</title>
        <authorList>
            <person name="Skarin H."/>
            <person name="Segerman B."/>
        </authorList>
    </citation>
    <scope>NUCLEOTIDE SEQUENCE [LARGE SCALE GENOMIC DNA]</scope>
    <source>
        <strain evidence="1 2">4570</strain>
    </source>
</reference>
<proteinExistence type="predicted"/>
<dbReference type="EMBL" id="JDRX01000021">
    <property type="protein sequence ID" value="KGN01451.1"/>
    <property type="molecule type" value="Genomic_DNA"/>
</dbReference>
<dbReference type="Proteomes" id="UP000030016">
    <property type="component" value="Unassembled WGS sequence"/>
</dbReference>
<sequence>MDIKNTISKIKKTAMDTASTVAQTAKEGSATVAKKSNDLLELSKLTLSVNSEENKLLEMYAKIGEKICDKYEQDVYIDPELTEECNEVLKVRNSLREIKDKIEELKTKTSDKNK</sequence>
<evidence type="ECO:0000313" key="1">
    <source>
        <dbReference type="EMBL" id="KGN01451.1"/>
    </source>
</evidence>
<protein>
    <submittedName>
        <fullName evidence="1">Uncharacterized protein</fullName>
    </submittedName>
</protein>